<evidence type="ECO:0000259" key="16">
    <source>
        <dbReference type="PROSITE" id="PS51192"/>
    </source>
</evidence>
<dbReference type="SMART" id="SM00910">
    <property type="entry name" value="HIRAN"/>
    <property type="match status" value="1"/>
</dbReference>
<dbReference type="Pfam" id="PF00176">
    <property type="entry name" value="SNF2-rel_dom"/>
    <property type="match status" value="1"/>
</dbReference>
<keyword evidence="12" id="KW-0539">Nucleus</keyword>
<feature type="compositionally biased region" description="Basic and acidic residues" evidence="14">
    <location>
        <begin position="382"/>
        <end position="401"/>
    </location>
</feature>
<dbReference type="InterPro" id="IPR027417">
    <property type="entry name" value="P-loop_NTPase"/>
</dbReference>
<evidence type="ECO:0000256" key="7">
    <source>
        <dbReference type="ARBA" id="ARBA00022801"/>
    </source>
</evidence>
<dbReference type="GO" id="GO:0005524">
    <property type="term" value="F:ATP binding"/>
    <property type="evidence" value="ECO:0007669"/>
    <property type="project" value="UniProtKB-KW"/>
</dbReference>
<dbReference type="SUPFAM" id="SSF57850">
    <property type="entry name" value="RING/U-box"/>
    <property type="match status" value="1"/>
</dbReference>
<dbReference type="InterPro" id="IPR014001">
    <property type="entry name" value="Helicase_ATP-bd"/>
</dbReference>
<reference evidence="18" key="1">
    <citation type="journal article" date="2022" name="G3 (Bethesda)">
        <title>High quality genome of the basidiomycete yeast Dioszegia hungarica PDD-24b-2 isolated from cloud water.</title>
        <authorList>
            <person name="Jarrige D."/>
            <person name="Haridas S."/>
            <person name="Bleykasten-Grosshans C."/>
            <person name="Joly M."/>
            <person name="Nadalig T."/>
            <person name="Sancelme M."/>
            <person name="Vuilleumier S."/>
            <person name="Grigoriev I.V."/>
            <person name="Amato P."/>
            <person name="Bringel F."/>
        </authorList>
    </citation>
    <scope>NUCLEOTIDE SEQUENCE</scope>
    <source>
        <strain evidence="18">PDD-24b-2</strain>
    </source>
</reference>
<feature type="compositionally biased region" description="Basic and acidic residues" evidence="14">
    <location>
        <begin position="359"/>
        <end position="372"/>
    </location>
</feature>
<dbReference type="InterPro" id="IPR000330">
    <property type="entry name" value="SNF2_N"/>
</dbReference>
<dbReference type="AlphaFoldDB" id="A0AA38HDC4"/>
<dbReference type="Pfam" id="PF00271">
    <property type="entry name" value="Helicase_C"/>
    <property type="match status" value="1"/>
</dbReference>
<keyword evidence="4" id="KW-0547">Nucleotide-binding</keyword>
<feature type="compositionally biased region" description="Low complexity" evidence="14">
    <location>
        <begin position="91"/>
        <end position="108"/>
    </location>
</feature>
<evidence type="ECO:0000256" key="10">
    <source>
        <dbReference type="ARBA" id="ARBA00022840"/>
    </source>
</evidence>
<dbReference type="InterPro" id="IPR001650">
    <property type="entry name" value="Helicase_C-like"/>
</dbReference>
<evidence type="ECO:0000313" key="18">
    <source>
        <dbReference type="EMBL" id="KAI9639518.1"/>
    </source>
</evidence>
<evidence type="ECO:0000256" key="14">
    <source>
        <dbReference type="SAM" id="MobiDB-lite"/>
    </source>
</evidence>
<feature type="compositionally biased region" description="Acidic residues" evidence="14">
    <location>
        <begin position="402"/>
        <end position="413"/>
    </location>
</feature>
<dbReference type="EMBL" id="JAKWFO010000001">
    <property type="protein sequence ID" value="KAI9639518.1"/>
    <property type="molecule type" value="Genomic_DNA"/>
</dbReference>
<evidence type="ECO:0000256" key="1">
    <source>
        <dbReference type="ARBA" id="ARBA00004123"/>
    </source>
</evidence>
<dbReference type="InterPro" id="IPR001841">
    <property type="entry name" value="Znf_RING"/>
</dbReference>
<protein>
    <submittedName>
        <fullName evidence="18">SNF2 family N-terminal domain-containing protein</fullName>
    </submittedName>
</protein>
<feature type="compositionally biased region" description="Polar residues" evidence="14">
    <location>
        <begin position="53"/>
        <end position="67"/>
    </location>
</feature>
<dbReference type="Gene3D" id="3.40.50.300">
    <property type="entry name" value="P-loop containing nucleotide triphosphate hydrolases"/>
    <property type="match status" value="1"/>
</dbReference>
<dbReference type="GO" id="GO:0004386">
    <property type="term" value="F:helicase activity"/>
    <property type="evidence" value="ECO:0007669"/>
    <property type="project" value="UniProtKB-KW"/>
</dbReference>
<evidence type="ECO:0000313" key="19">
    <source>
        <dbReference type="Proteomes" id="UP001164286"/>
    </source>
</evidence>
<keyword evidence="7" id="KW-0378">Hydrolase</keyword>
<evidence type="ECO:0000256" key="6">
    <source>
        <dbReference type="ARBA" id="ARBA00022771"/>
    </source>
</evidence>
<dbReference type="CDD" id="cd18008">
    <property type="entry name" value="DEXDc_SHPRH-like"/>
    <property type="match status" value="1"/>
</dbReference>
<dbReference type="InterPro" id="IPR038718">
    <property type="entry name" value="SNF2-like_sf"/>
</dbReference>
<dbReference type="SMART" id="SM00487">
    <property type="entry name" value="DEXDc"/>
    <property type="match status" value="1"/>
</dbReference>
<evidence type="ECO:0000256" key="3">
    <source>
        <dbReference type="ARBA" id="ARBA00022723"/>
    </source>
</evidence>
<dbReference type="RefSeq" id="XP_052949295.1">
    <property type="nucleotide sequence ID" value="XM_053086055.1"/>
</dbReference>
<evidence type="ECO:0000256" key="4">
    <source>
        <dbReference type="ARBA" id="ARBA00022741"/>
    </source>
</evidence>
<dbReference type="InterPro" id="IPR014905">
    <property type="entry name" value="HIRAN"/>
</dbReference>
<proteinExistence type="inferred from homology"/>
<dbReference type="Pfam" id="PF08797">
    <property type="entry name" value="HIRAN"/>
    <property type="match status" value="1"/>
</dbReference>
<dbReference type="Proteomes" id="UP001164286">
    <property type="component" value="Unassembled WGS sequence"/>
</dbReference>
<dbReference type="GO" id="GO:0016818">
    <property type="term" value="F:hydrolase activity, acting on acid anhydrides, in phosphorus-containing anhydrides"/>
    <property type="evidence" value="ECO:0007669"/>
    <property type="project" value="InterPro"/>
</dbReference>
<dbReference type="InterPro" id="IPR013083">
    <property type="entry name" value="Znf_RING/FYVE/PHD"/>
</dbReference>
<keyword evidence="5" id="KW-0227">DNA damage</keyword>
<evidence type="ECO:0000256" key="9">
    <source>
        <dbReference type="ARBA" id="ARBA00022833"/>
    </source>
</evidence>
<feature type="domain" description="RING-type" evidence="15">
    <location>
        <begin position="934"/>
        <end position="978"/>
    </location>
</feature>
<evidence type="ECO:0000256" key="11">
    <source>
        <dbReference type="ARBA" id="ARBA00023204"/>
    </source>
</evidence>
<dbReference type="Gene3D" id="3.30.40.10">
    <property type="entry name" value="Zinc/RING finger domain, C3HC4 (zinc finger)"/>
    <property type="match status" value="1"/>
</dbReference>
<feature type="compositionally biased region" description="Basic residues" evidence="14">
    <location>
        <begin position="109"/>
        <end position="119"/>
    </location>
</feature>
<feature type="region of interest" description="Disordered" evidence="14">
    <location>
        <begin position="359"/>
        <end position="420"/>
    </location>
</feature>
<evidence type="ECO:0000256" key="5">
    <source>
        <dbReference type="ARBA" id="ARBA00022763"/>
    </source>
</evidence>
<evidence type="ECO:0000256" key="2">
    <source>
        <dbReference type="ARBA" id="ARBA00007025"/>
    </source>
</evidence>
<keyword evidence="19" id="KW-1185">Reference proteome</keyword>
<accession>A0AA38HDC4</accession>
<dbReference type="InterPro" id="IPR050628">
    <property type="entry name" value="SNF2_RAD54_helicase_TF"/>
</dbReference>
<feature type="domain" description="Helicase ATP-binding" evidence="16">
    <location>
        <begin position="528"/>
        <end position="750"/>
    </location>
</feature>
<dbReference type="PROSITE" id="PS50089">
    <property type="entry name" value="ZF_RING_2"/>
    <property type="match status" value="1"/>
</dbReference>
<dbReference type="SUPFAM" id="SSF52540">
    <property type="entry name" value="P-loop containing nucleoside triphosphate hydrolases"/>
    <property type="match status" value="2"/>
</dbReference>
<dbReference type="Gene3D" id="3.40.50.10810">
    <property type="entry name" value="Tandem AAA-ATPase domain"/>
    <property type="match status" value="1"/>
</dbReference>
<evidence type="ECO:0000256" key="12">
    <source>
        <dbReference type="ARBA" id="ARBA00023242"/>
    </source>
</evidence>
<name>A0AA38HDC4_9TREE</name>
<keyword evidence="10" id="KW-0067">ATP-binding</keyword>
<organism evidence="18 19">
    <name type="scientific">Dioszegia hungarica</name>
    <dbReference type="NCBI Taxonomy" id="4972"/>
    <lineage>
        <taxon>Eukaryota</taxon>
        <taxon>Fungi</taxon>
        <taxon>Dikarya</taxon>
        <taxon>Basidiomycota</taxon>
        <taxon>Agaricomycotina</taxon>
        <taxon>Tremellomycetes</taxon>
        <taxon>Tremellales</taxon>
        <taxon>Bulleribasidiaceae</taxon>
        <taxon>Dioszegia</taxon>
    </lineage>
</organism>
<evidence type="ECO:0000256" key="13">
    <source>
        <dbReference type="PROSITE-ProRule" id="PRU00175"/>
    </source>
</evidence>
<comment type="subcellular location">
    <subcellularLocation>
        <location evidence="1">Nucleus</location>
    </subcellularLocation>
</comment>
<sequence>MSRSPSPTDAPAPKSDPDLFFPASDSEDEDYVPGQDGEADSPFKPTPRARKGASSSGATVRMRSSPSADVKPTVSRDTRAVSTDSDIVPFSPVKRPAASSSSSSTGGSSRKRPSPRRSPSHAIPASFTGGYLGEFVCEGWSLSKGKGYCTPGSKISFERPKPKPVNSVEAESKFADRAKEKVGPARLVNGKMVHAKVGAVKAKQATLGSMMAKKAAPAPGKKGGDKKAPVDQIIRFRNDRGFEVGRLSVGEAGFLVHLLDTGIISLAGHVIDCPPVLSTGATILLSVRVYLTREAFVQVEKHDRANDGSFWQEQGETVEEEGMRFRKDALGSLFSRIGVKPIRSNALLLAQKKNGKAEINEKSLQHFSDKPKLASRGSSPSKKSDSSGSKEKDKKSAKNSDGEEEDEGEGSGDEAEKLDEGQMNEIDSIYRKAQQGDNLLEETTPPSTFLYTLRPYQKQALTWMNARETGDSSSVRESSLHPLWEEYAFKKEQKPGEPIEIDSDNEDVDPSRKFYWNPYSGEMSLTFPTSNTKARGGILADAMGMGKTCMMSSLIHLNRTGDVSDESLPLPETDEPPSKRTKFLQVTLSNQWRAVPTAPKPAAAVARATLVVCPVSLASQWHEELGKMSEKGSVNSLMWHGNDRVDVGRLLAQEGNKRVDVLITSYGTLASEFQKWRRNKDKANYEGGSIYDHEFLRIVLDEAHNIKNRTAMVSKACYELKGQRRWALSGTPIVNRLDDLYSLLHFLRLEPWGHYSFFRSFVTIPFLAQDPKALNVVQYILESCLLRREKTMRDRDGKLIVDLPPKTVELQVLPFSRPERLIYKHLEDRAKRRFIQMDAEGRAMSNYTSILAMLMKLRQCVDHPLLVLSKTTEEDGAEDKLLDADTGESTVSLRDMIAKYAGAKDDPDSTDGEVDSAYAKKVLQEIEESGTSECMLCTSEIFDEVLLPCYHRGCQDCIVNWIGSCEDQDKPAMCPMCQKGPIAMSDLRSVQRQRKRINPITGRSTRAAVTNGNGKEEGEGKDEAVTIGKVDLVSSTKLRALVRRLEVLRVEDPEMKALVFSQFTSFLDLIETTLDKAGIRYLRFDGSMSQSQRATTVEQFGKPSKEPVILLISLKAGGVGLNLTMANYVFMMDTWWNEAIEQQAIDRVHRLGQNKPVYVTRYVIRGTVEKRVMAVSARKTALINASLGGGAQKDKGASLADMRKIFGLDEDDEEEEEM</sequence>
<comment type="caution">
    <text evidence="18">The sequence shown here is derived from an EMBL/GenBank/DDBJ whole genome shotgun (WGS) entry which is preliminary data.</text>
</comment>
<dbReference type="GO" id="GO:0008094">
    <property type="term" value="F:ATP-dependent activity, acting on DNA"/>
    <property type="evidence" value="ECO:0007669"/>
    <property type="project" value="TreeGrafter"/>
</dbReference>
<dbReference type="PROSITE" id="PS51194">
    <property type="entry name" value="HELICASE_CTER"/>
    <property type="match status" value="1"/>
</dbReference>
<dbReference type="SMART" id="SM00490">
    <property type="entry name" value="HELICc"/>
    <property type="match status" value="1"/>
</dbReference>
<dbReference type="PANTHER" id="PTHR45626:SF22">
    <property type="entry name" value="DNA REPAIR PROTEIN RAD5"/>
    <property type="match status" value="1"/>
</dbReference>
<dbReference type="GO" id="GO:0003676">
    <property type="term" value="F:nucleic acid binding"/>
    <property type="evidence" value="ECO:0007669"/>
    <property type="project" value="InterPro"/>
</dbReference>
<evidence type="ECO:0000259" key="17">
    <source>
        <dbReference type="PROSITE" id="PS51194"/>
    </source>
</evidence>
<keyword evidence="8" id="KW-0347">Helicase</keyword>
<evidence type="ECO:0000256" key="8">
    <source>
        <dbReference type="ARBA" id="ARBA00022806"/>
    </source>
</evidence>
<dbReference type="CDD" id="cd18793">
    <property type="entry name" value="SF2_C_SNF"/>
    <property type="match status" value="1"/>
</dbReference>
<feature type="domain" description="Helicase C-terminal" evidence="17">
    <location>
        <begin position="1040"/>
        <end position="1218"/>
    </location>
</feature>
<dbReference type="PROSITE" id="PS51192">
    <property type="entry name" value="HELICASE_ATP_BIND_1"/>
    <property type="match status" value="1"/>
</dbReference>
<comment type="similarity">
    <text evidence="2">Belongs to the SNF2/RAD54 helicase family.</text>
</comment>
<dbReference type="Pfam" id="PF00097">
    <property type="entry name" value="zf-C3HC4"/>
    <property type="match status" value="1"/>
</dbReference>
<dbReference type="GO" id="GO:0008270">
    <property type="term" value="F:zinc ion binding"/>
    <property type="evidence" value="ECO:0007669"/>
    <property type="project" value="UniProtKB-KW"/>
</dbReference>
<dbReference type="GO" id="GO:0006281">
    <property type="term" value="P:DNA repair"/>
    <property type="evidence" value="ECO:0007669"/>
    <property type="project" value="UniProtKB-KW"/>
</dbReference>
<gene>
    <name evidence="18" type="ORF">MKK02DRAFT_19204</name>
</gene>
<dbReference type="InterPro" id="IPR018957">
    <property type="entry name" value="Znf_C3HC4_RING-type"/>
</dbReference>
<evidence type="ECO:0000259" key="15">
    <source>
        <dbReference type="PROSITE" id="PS50089"/>
    </source>
</evidence>
<keyword evidence="6 13" id="KW-0863">Zinc-finger</keyword>
<feature type="region of interest" description="Disordered" evidence="14">
    <location>
        <begin position="1"/>
        <end position="125"/>
    </location>
</feature>
<keyword evidence="9" id="KW-0862">Zinc</keyword>
<keyword evidence="3" id="KW-0479">Metal-binding</keyword>
<dbReference type="InterPro" id="IPR049730">
    <property type="entry name" value="SNF2/RAD54-like_C"/>
</dbReference>
<dbReference type="PANTHER" id="PTHR45626">
    <property type="entry name" value="TRANSCRIPTION TERMINATION FACTOR 2-RELATED"/>
    <property type="match status" value="1"/>
</dbReference>
<dbReference type="GO" id="GO:0005634">
    <property type="term" value="C:nucleus"/>
    <property type="evidence" value="ECO:0007669"/>
    <property type="project" value="UniProtKB-SubCell"/>
</dbReference>
<keyword evidence="11" id="KW-0234">DNA repair</keyword>
<dbReference type="GeneID" id="77725256"/>